<evidence type="ECO:0000256" key="1">
    <source>
        <dbReference type="PROSITE-ProRule" id="PRU00409"/>
    </source>
</evidence>
<dbReference type="RefSeq" id="WP_009868733.1">
    <property type="nucleotide sequence ID" value="NZ_JXSL01000020.1"/>
</dbReference>
<dbReference type="GO" id="GO:0005524">
    <property type="term" value="F:ATP binding"/>
    <property type="evidence" value="ECO:0007669"/>
    <property type="project" value="UniProtKB-UniRule"/>
</dbReference>
<dbReference type="SUPFAM" id="SSF56059">
    <property type="entry name" value="Glutathione synthetase ATP-binding domain-like"/>
    <property type="match status" value="1"/>
</dbReference>
<proteinExistence type="predicted"/>
<name>A0A0C2V536_PARME</name>
<organism evidence="3 4">
    <name type="scientific">Paramagnetospirillum magnetotacticum MS-1</name>
    <dbReference type="NCBI Taxonomy" id="272627"/>
    <lineage>
        <taxon>Bacteria</taxon>
        <taxon>Pseudomonadati</taxon>
        <taxon>Pseudomonadota</taxon>
        <taxon>Alphaproteobacteria</taxon>
        <taxon>Rhodospirillales</taxon>
        <taxon>Magnetospirillaceae</taxon>
        <taxon>Paramagnetospirillum</taxon>
    </lineage>
</organism>
<dbReference type="Gene3D" id="3.30.470.20">
    <property type="entry name" value="ATP-grasp fold, B domain"/>
    <property type="match status" value="1"/>
</dbReference>
<keyword evidence="1" id="KW-0067">ATP-binding</keyword>
<comment type="caution">
    <text evidence="3">The sequence shown here is derived from an EMBL/GenBank/DDBJ whole genome shotgun (WGS) entry which is preliminary data.</text>
</comment>
<dbReference type="PROSITE" id="PS50975">
    <property type="entry name" value="ATP_GRASP"/>
    <property type="match status" value="1"/>
</dbReference>
<dbReference type="Gene3D" id="3.40.50.20">
    <property type="match status" value="1"/>
</dbReference>
<dbReference type="AlphaFoldDB" id="A0A0C2V536"/>
<protein>
    <recommendedName>
        <fullName evidence="2">ATP-grasp domain-containing protein</fullName>
    </recommendedName>
</protein>
<feature type="domain" description="ATP-grasp" evidence="2">
    <location>
        <begin position="140"/>
        <end position="319"/>
    </location>
</feature>
<reference evidence="3 4" key="1">
    <citation type="submission" date="2015-01" db="EMBL/GenBank/DDBJ databases">
        <title>Genome Sequence of Magnetospirillum magnetotacticum Strain MS-1.</title>
        <authorList>
            <person name="Marinov G.K."/>
            <person name="Smalley M.D."/>
            <person name="DeSalvo G."/>
        </authorList>
    </citation>
    <scope>NUCLEOTIDE SEQUENCE [LARGE SCALE GENOMIC DNA]</scope>
    <source>
        <strain evidence="3 4">MS-1</strain>
    </source>
</reference>
<dbReference type="InterPro" id="IPR011761">
    <property type="entry name" value="ATP-grasp"/>
</dbReference>
<dbReference type="Proteomes" id="UP000031971">
    <property type="component" value="Unassembled WGS sequence"/>
</dbReference>
<dbReference type="STRING" id="272627.CCC_02955"/>
<gene>
    <name evidence="3" type="ORF">CCC_02955</name>
</gene>
<keyword evidence="4" id="KW-1185">Reference proteome</keyword>
<evidence type="ECO:0000259" key="2">
    <source>
        <dbReference type="PROSITE" id="PS50975"/>
    </source>
</evidence>
<keyword evidence="1" id="KW-0547">Nucleotide-binding</keyword>
<evidence type="ECO:0000313" key="3">
    <source>
        <dbReference type="EMBL" id="KIM00167.1"/>
    </source>
</evidence>
<accession>A0A0C2V536</accession>
<dbReference type="EMBL" id="JXSL01000020">
    <property type="protein sequence ID" value="KIM00167.1"/>
    <property type="molecule type" value="Genomic_DNA"/>
</dbReference>
<evidence type="ECO:0000313" key="4">
    <source>
        <dbReference type="Proteomes" id="UP000031971"/>
    </source>
</evidence>
<sequence>MIPLTKTSSDWRRWTIAITGVNAKPDNPGPGLAVARCLRESLGFTGRLIGLGYEVLDPGLYHSGIFDAGYLIPYPSGGSEGQLERLMEIHEAERIDAVIPCLDAELSTFAHNAVALGAAGIRMMAPGLEQLRARSKDNLGELCRDLGIHTPETQKVSDAGFFERCRDEGWTYPLVVKGIYYDAVVAETPEDAKAAFHRIAAQWGYPVLVQQFVGGYEINLTAIGDGSGEMIGPVMMRKRALTDKGKAWAGISIDDDQLEAMGRTIMAGTKWRGGLEVEALRGDDGKLYLIEVNPRFPAWIYLSHGVGCNLPQALLRLMAGDRPTDLPRPRPGTLFIRYAEELIVPLEQFQAMMVEGVVAAPCNKNRVA</sequence>
<dbReference type="GO" id="GO:0046872">
    <property type="term" value="F:metal ion binding"/>
    <property type="evidence" value="ECO:0007669"/>
    <property type="project" value="InterPro"/>
</dbReference>
<dbReference type="SMR" id="A0A0C2V536"/>